<name>A0AAD3DUU0_9CHLO</name>
<feature type="coiled-coil region" evidence="1">
    <location>
        <begin position="275"/>
        <end position="302"/>
    </location>
</feature>
<feature type="region of interest" description="Disordered" evidence="2">
    <location>
        <begin position="423"/>
        <end position="444"/>
    </location>
</feature>
<feature type="compositionally biased region" description="Polar residues" evidence="2">
    <location>
        <begin position="114"/>
        <end position="127"/>
    </location>
</feature>
<feature type="region of interest" description="Disordered" evidence="2">
    <location>
        <begin position="1719"/>
        <end position="1761"/>
    </location>
</feature>
<dbReference type="PANTHER" id="PTHR34894:SF5">
    <property type="entry name" value="EF-HAND DOMAIN-CONTAINING PROTEIN"/>
    <property type="match status" value="1"/>
</dbReference>
<protein>
    <submittedName>
        <fullName evidence="3">Uncharacterized protein</fullName>
    </submittedName>
</protein>
<feature type="compositionally biased region" description="Low complexity" evidence="2">
    <location>
        <begin position="1727"/>
        <end position="1736"/>
    </location>
</feature>
<feature type="coiled-coil region" evidence="1">
    <location>
        <begin position="1093"/>
        <end position="1134"/>
    </location>
</feature>
<organism evidence="3 4">
    <name type="scientific">Astrephomene gubernaculifera</name>
    <dbReference type="NCBI Taxonomy" id="47775"/>
    <lineage>
        <taxon>Eukaryota</taxon>
        <taxon>Viridiplantae</taxon>
        <taxon>Chlorophyta</taxon>
        <taxon>core chlorophytes</taxon>
        <taxon>Chlorophyceae</taxon>
        <taxon>CS clade</taxon>
        <taxon>Chlamydomonadales</taxon>
        <taxon>Astrephomenaceae</taxon>
        <taxon>Astrephomene</taxon>
    </lineage>
</organism>
<feature type="region of interest" description="Disordered" evidence="2">
    <location>
        <begin position="1249"/>
        <end position="1334"/>
    </location>
</feature>
<feature type="region of interest" description="Disordered" evidence="2">
    <location>
        <begin position="1476"/>
        <end position="1593"/>
    </location>
</feature>
<accession>A0AAD3DUU0</accession>
<evidence type="ECO:0000256" key="2">
    <source>
        <dbReference type="SAM" id="MobiDB-lite"/>
    </source>
</evidence>
<evidence type="ECO:0000313" key="3">
    <source>
        <dbReference type="EMBL" id="GFR48253.1"/>
    </source>
</evidence>
<dbReference type="EMBL" id="BMAR01000022">
    <property type="protein sequence ID" value="GFR48253.1"/>
    <property type="molecule type" value="Genomic_DNA"/>
</dbReference>
<dbReference type="PANTHER" id="PTHR34894">
    <property type="entry name" value="SAM-DEPENDENT METHYLTRANSFERASE RSMI, CONSERVED SITE"/>
    <property type="match status" value="1"/>
</dbReference>
<feature type="compositionally biased region" description="Gly residues" evidence="2">
    <location>
        <begin position="1267"/>
        <end position="1276"/>
    </location>
</feature>
<gene>
    <name evidence="3" type="ORF">Agub_g10118</name>
</gene>
<dbReference type="Proteomes" id="UP001054857">
    <property type="component" value="Unassembled WGS sequence"/>
</dbReference>
<keyword evidence="1" id="KW-0175">Coiled coil</keyword>
<proteinExistence type="predicted"/>
<feature type="compositionally biased region" description="Low complexity" evidence="2">
    <location>
        <begin position="1579"/>
        <end position="1593"/>
    </location>
</feature>
<sequence>MALPSLLLSQQHDEDAEQKDLLSAATAFFKWRQAALKANFRRELEGILEEVAQEEEAASRVQKQLARTQERLDETTQALSKLSNDHRTALVHIDQLRAQNEELFRALEAAEGASRSNAEQARTANTMHQEEVRRRQDEAKRYDMELEALRDQCQTLVAQQQVLLDSMAQRDREVAEANQEGLHQKRNAARLQEEVERLEALARATGERAAAAEAQAAARSETIAKLYAELSGLRERYHAELSELKAARMAASDVQRMRERMDSMQAVNDSLVAARDELRASLEGVAAKLAAAEQRLKRQAAAATMRETILDAVASIGRELVGEGDESHTLQVTTRLSTELDMAMTSNTDLAERLTSAEAVIAQQQGHVRRMAEECSSLEAQLRESRQQRDAQHRINAELAAELKRLAAESALGPILVLDREGNLVPQAPPQPPPPAATSPATSQLEAQSTAVRVILADKAFGLGALCQAIAAHPGSVQAVRAQLGECRALAESLRVDVEEVGALLAARPFEAEELARKLPALQDRLSKTESCLVAAREELTSKQVHAVSLEARVLAAESALRGGASLLQGWSGLLSEVAAAEDGRLEPDVRLGLREELKTREDALHRAVLDLAAAAPPLLGGDPGYAAAQVAMREAGNAMMELALTLGDRLVDAPATRTRVLSAEHLLLDRAAALARFRELLARAPGEIADMVERLTAIIPDLQAIGPAVEEMLRCVQHYLAADKEAVVDVVALQGEVLMLRGLVRNKDMAIQALEAAGAGIRTGSPTKRAVKMVPLEALHAAERVRDGVAGEKAALQSRMVDQRVQLVAARHRLVNYMASLRQACEMAEVFYKWRTAAAVIKAERSHAEMVAAQRELQRVEQETREQLARMEADMEAARARHADEVASLSANHLAEVAALNKAHAAAVTSLQEAHAEERRRAALMALEAAKSRVRTLRRVMKEKTERWEESLAYSVLYFWRFRVRRQVMARQRLRDYSTRLRAREEPENLTYKEILYGPRMTVARRAALRHKDPSDLRTPQAVTGAQVARMVLQAWRGWAYVKRQAHKVEALTEAVPTFIENLGDRRRLERAWLGLRLWTTGCATARAHDAIRDYEAATAEAQAAKVAAERAVAEMEEERQRQAVLAEEAAAEAAVRAQELTLNPYGFLPGPPLEVGTQYLPNVHTLLLPGAQAPEHSAAEDAVAAVRAAGMATAVQPVNAALQLPAAAPVGNLPGWAAFTPGEVMPPVAGPSQAAINALARQRATAPGARSLQAVEPSHGRTVAPGGGVMGGGAAARAASSGRVPPPGRGPLKQVSDNQGGRARQRGSSGGGAGKAKAAANQTSTAGVASRSVEGTASGVATLAERAERLVRAVDAITAGVAGTADLLVQRTKVLQMDAEDAVPFDETVDRALVQSAAAATAEDGSPVSLPTRRVQSDGTVAIEYHQQPHGPIVSPPESPTVVRAGRHLEPKPVAWPTSGEDGAQQHAQTTVTVDGGSEAGGAGSPGPVDATTTGPSESAEAAGPKQTQGTSRPQNGVQLLLGRATGRGRDQSDGRRAQAANGTLAPQPGTVSGAPARGTAGRRIHNAAPGGSLAKGRLSARPAPGPPSSALVPAAAPVTVLLPRTVSVPRAVTAAQVEAMAAGASASQPQVHSVWPHVPANALSTTGPNTAELMRRRGEQIPEPLAPYSPASGAPAAITSSQVPPLAPPPQAPMQTPLPAPAPAVARVGKVVRFERMTPPPNAGPNAPSSWPAEQQGPDGYLGPEPSLGMEDRGPATYIQLPSPVKATVRLPGGGV</sequence>
<keyword evidence="4" id="KW-1185">Reference proteome</keyword>
<feature type="compositionally biased region" description="Polar residues" evidence="2">
    <location>
        <begin position="1508"/>
        <end position="1520"/>
    </location>
</feature>
<reference evidence="3 4" key="1">
    <citation type="journal article" date="2021" name="Sci. Rep.">
        <title>Genome sequencing of the multicellular alga Astrephomene provides insights into convergent evolution of germ-soma differentiation.</title>
        <authorList>
            <person name="Yamashita S."/>
            <person name="Yamamoto K."/>
            <person name="Matsuzaki R."/>
            <person name="Suzuki S."/>
            <person name="Yamaguchi H."/>
            <person name="Hirooka S."/>
            <person name="Minakuchi Y."/>
            <person name="Miyagishima S."/>
            <person name="Kawachi M."/>
            <person name="Toyoda A."/>
            <person name="Nozaki H."/>
        </authorList>
    </citation>
    <scope>NUCLEOTIDE SEQUENCE [LARGE SCALE GENOMIC DNA]</scope>
    <source>
        <strain evidence="3 4">NIES-4017</strain>
    </source>
</reference>
<feature type="compositionally biased region" description="Basic and acidic residues" evidence="2">
    <location>
        <begin position="1530"/>
        <end position="1539"/>
    </location>
</feature>
<feature type="region of interest" description="Disordered" evidence="2">
    <location>
        <begin position="114"/>
        <end position="135"/>
    </location>
</feature>
<feature type="compositionally biased region" description="Pro residues" evidence="2">
    <location>
        <begin position="427"/>
        <end position="437"/>
    </location>
</feature>
<evidence type="ECO:0000313" key="4">
    <source>
        <dbReference type="Proteomes" id="UP001054857"/>
    </source>
</evidence>
<comment type="caution">
    <text evidence="3">The sequence shown here is derived from an EMBL/GenBank/DDBJ whole genome shotgun (WGS) entry which is preliminary data.</text>
</comment>
<evidence type="ECO:0000256" key="1">
    <source>
        <dbReference type="SAM" id="Coils"/>
    </source>
</evidence>
<feature type="coiled-coil region" evidence="1">
    <location>
        <begin position="844"/>
        <end position="882"/>
    </location>
</feature>